<proteinExistence type="predicted"/>
<evidence type="ECO:0000313" key="2">
    <source>
        <dbReference type="Proteomes" id="UP000317369"/>
    </source>
</evidence>
<dbReference type="RefSeq" id="WP_145077024.1">
    <property type="nucleotide sequence ID" value="NZ_CP036425.1"/>
</dbReference>
<accession>A0A517YU43</accession>
<sequence>MTNVYDRRHFTAEAIPSNVNYDVKHSVGLAGAYVMGDSRGNCGRESYGRIDNKHVAVRFRQSITKDGMPSGDYAAAFNPFTDPDTSEIINLKTSINTNDKPARQWNEYGLSKFPARNRMHCDPSGFYLLEAQADPRRDDREFCVNEYYYNLSNHVDCSEEQNKRTLTGWNGRKNDQANLDENYWEYYLPYRHNIVKYSWDGQFLWKHSIEPQKPFISWANYRYDEFHNYGFWNGRFYVPHDFDTVEMIDSNTRRQYADDGFPVTHYATHTAINPDTGKRRLNDYLSYPVAQPIKHALAILASDGGRFLSYNGTKFISSDKTGVAPYESSIPTDFNRRSHVVPMYESDYAHQANDQNTHNQKAYWCMEYYKPNDSYHKLSITKANISTASYSSHNLNLTGYGFYESGINYVIQKHYPICADDDGVFVVVPKKYAGRQKWSLLWLNHELDHAVAEFDLSEGLIDFIDISNYLLQSKVCIYGGLLYLAAGGYVFEFDYKALRQIPIRYLYIGDKREIMNFVISDLSEEDTSA</sequence>
<organism evidence="1 2">
    <name type="scientific">Poriferisphaera corsica</name>
    <dbReference type="NCBI Taxonomy" id="2528020"/>
    <lineage>
        <taxon>Bacteria</taxon>
        <taxon>Pseudomonadati</taxon>
        <taxon>Planctomycetota</taxon>
        <taxon>Phycisphaerae</taxon>
        <taxon>Phycisphaerales</taxon>
        <taxon>Phycisphaeraceae</taxon>
        <taxon>Poriferisphaera</taxon>
    </lineage>
</organism>
<dbReference type="AlphaFoldDB" id="A0A517YU43"/>
<dbReference type="Proteomes" id="UP000317369">
    <property type="component" value="Chromosome"/>
</dbReference>
<evidence type="ECO:0000313" key="1">
    <source>
        <dbReference type="EMBL" id="QDU33748.1"/>
    </source>
</evidence>
<gene>
    <name evidence="1" type="ORF">KS4_18050</name>
</gene>
<dbReference type="KEGG" id="pcor:KS4_18050"/>
<name>A0A517YU43_9BACT</name>
<protein>
    <submittedName>
        <fullName evidence="1">Uncharacterized protein</fullName>
    </submittedName>
</protein>
<keyword evidence="2" id="KW-1185">Reference proteome</keyword>
<reference evidence="1 2" key="1">
    <citation type="submission" date="2019-02" db="EMBL/GenBank/DDBJ databases">
        <title>Deep-cultivation of Planctomycetes and their phenomic and genomic characterization uncovers novel biology.</title>
        <authorList>
            <person name="Wiegand S."/>
            <person name="Jogler M."/>
            <person name="Boedeker C."/>
            <person name="Pinto D."/>
            <person name="Vollmers J."/>
            <person name="Rivas-Marin E."/>
            <person name="Kohn T."/>
            <person name="Peeters S.H."/>
            <person name="Heuer A."/>
            <person name="Rast P."/>
            <person name="Oberbeckmann S."/>
            <person name="Bunk B."/>
            <person name="Jeske O."/>
            <person name="Meyerdierks A."/>
            <person name="Storesund J.E."/>
            <person name="Kallscheuer N."/>
            <person name="Luecker S."/>
            <person name="Lage O.M."/>
            <person name="Pohl T."/>
            <person name="Merkel B.J."/>
            <person name="Hornburger P."/>
            <person name="Mueller R.-W."/>
            <person name="Bruemmer F."/>
            <person name="Labrenz M."/>
            <person name="Spormann A.M."/>
            <person name="Op den Camp H."/>
            <person name="Overmann J."/>
            <person name="Amann R."/>
            <person name="Jetten M.S.M."/>
            <person name="Mascher T."/>
            <person name="Medema M.H."/>
            <person name="Devos D.P."/>
            <person name="Kaster A.-K."/>
            <person name="Ovreas L."/>
            <person name="Rohde M."/>
            <person name="Galperin M.Y."/>
            <person name="Jogler C."/>
        </authorList>
    </citation>
    <scope>NUCLEOTIDE SEQUENCE [LARGE SCALE GENOMIC DNA]</scope>
    <source>
        <strain evidence="1 2">KS4</strain>
    </source>
</reference>
<dbReference type="EMBL" id="CP036425">
    <property type="protein sequence ID" value="QDU33748.1"/>
    <property type="molecule type" value="Genomic_DNA"/>
</dbReference>